<dbReference type="SUPFAM" id="SSF55826">
    <property type="entry name" value="YbaK/ProRS associated domain"/>
    <property type="match status" value="1"/>
</dbReference>
<dbReference type="RefSeq" id="WP_194701801.1">
    <property type="nucleotide sequence ID" value="NZ_JADKNH010000006.1"/>
</dbReference>
<accession>A0ABR9ZUC3</accession>
<comment type="caution">
    <text evidence="6">The sequence shown here is derived from an EMBL/GenBank/DDBJ whole genome shotgun (WGS) entry which is preliminary data.</text>
</comment>
<dbReference type="Pfam" id="PF04073">
    <property type="entry name" value="tRNA_edit"/>
    <property type="match status" value="1"/>
</dbReference>
<keyword evidence="7" id="KW-1185">Reference proteome</keyword>
<keyword evidence="3 4" id="KW-0456">Lyase</keyword>
<evidence type="ECO:0000256" key="3">
    <source>
        <dbReference type="ARBA" id="ARBA00023239"/>
    </source>
</evidence>
<organism evidence="6 7">
    <name type="scientific">Fusibacter ferrireducens</name>
    <dbReference type="NCBI Taxonomy" id="2785058"/>
    <lineage>
        <taxon>Bacteria</taxon>
        <taxon>Bacillati</taxon>
        <taxon>Bacillota</taxon>
        <taxon>Clostridia</taxon>
        <taxon>Eubacteriales</taxon>
        <taxon>Eubacteriales Family XII. Incertae Sedis</taxon>
        <taxon>Fusibacter</taxon>
    </lineage>
</organism>
<dbReference type="Gene3D" id="3.90.960.10">
    <property type="entry name" value="YbaK/aminoacyl-tRNA synthetase-associated domain"/>
    <property type="match status" value="1"/>
</dbReference>
<dbReference type="EC" id="4.2.-.-" evidence="4"/>
<protein>
    <recommendedName>
        <fullName evidence="4">Cys-tRNA(Pro)/Cys-tRNA(Cys) deacylase</fullName>
        <ecNumber evidence="4">4.2.-.-</ecNumber>
    </recommendedName>
</protein>
<dbReference type="CDD" id="cd00002">
    <property type="entry name" value="YbaK_deacylase"/>
    <property type="match status" value="1"/>
</dbReference>
<dbReference type="PIRSF" id="PIRSF006181">
    <property type="entry name" value="EbsC_YbaK"/>
    <property type="match status" value="1"/>
</dbReference>
<dbReference type="InterPro" id="IPR036754">
    <property type="entry name" value="YbaK/aa-tRNA-synt-asso_dom_sf"/>
</dbReference>
<proteinExistence type="inferred from homology"/>
<comment type="similarity">
    <text evidence="1 4">Belongs to the prolyl-tRNA editing family. YbaK/EbsC subfamily.</text>
</comment>
<evidence type="ECO:0000256" key="2">
    <source>
        <dbReference type="ARBA" id="ARBA00022917"/>
    </source>
</evidence>
<evidence type="ECO:0000313" key="7">
    <source>
        <dbReference type="Proteomes" id="UP000614200"/>
    </source>
</evidence>
<dbReference type="Proteomes" id="UP000614200">
    <property type="component" value="Unassembled WGS sequence"/>
</dbReference>
<evidence type="ECO:0000259" key="5">
    <source>
        <dbReference type="Pfam" id="PF04073"/>
    </source>
</evidence>
<dbReference type="PANTHER" id="PTHR30411">
    <property type="entry name" value="CYTOPLASMIC PROTEIN"/>
    <property type="match status" value="1"/>
</dbReference>
<dbReference type="InterPro" id="IPR007214">
    <property type="entry name" value="YbaK/aa-tRNA-synth-assoc-dom"/>
</dbReference>
<reference evidence="6 7" key="1">
    <citation type="submission" date="2020-11" db="EMBL/GenBank/DDBJ databases">
        <title>Fusibacter basophilias sp. nov.</title>
        <authorList>
            <person name="Qiu D."/>
        </authorList>
    </citation>
    <scope>NUCLEOTIDE SEQUENCE [LARGE SCALE GENOMIC DNA]</scope>
    <source>
        <strain evidence="6 7">Q10-2</strain>
    </source>
</reference>
<dbReference type="PANTHER" id="PTHR30411:SF0">
    <property type="entry name" value="CYS-TRNA(PRO)_CYS-TRNA(CYS) DEACYLASE YBAK"/>
    <property type="match status" value="1"/>
</dbReference>
<evidence type="ECO:0000256" key="1">
    <source>
        <dbReference type="ARBA" id="ARBA00009798"/>
    </source>
</evidence>
<gene>
    <name evidence="6" type="primary">ybaK</name>
    <name evidence="6" type="ORF">ISU02_10510</name>
</gene>
<evidence type="ECO:0000313" key="6">
    <source>
        <dbReference type="EMBL" id="MBF4693556.1"/>
    </source>
</evidence>
<keyword evidence="2 4" id="KW-0648">Protein biosynthesis</keyword>
<sequence>MEKTNAVRLCEAKGIEFSIFTYGEGGVFLDGITVAEKIGKPYESVFKTLVTVGRSGQHYVFMIPVDKTLDLKKASKAVSEKAVEMIPVKNILKLTGYVKGGCSPIGMKKSYPTIVDETIILLDEITFSAGKIGMQLNMSIVDFSEMLSYEVADIVI</sequence>
<feature type="domain" description="YbaK/aminoacyl-tRNA synthetase-associated" evidence="5">
    <location>
        <begin position="34"/>
        <end position="143"/>
    </location>
</feature>
<dbReference type="InterPro" id="IPR004369">
    <property type="entry name" value="Prolyl-tRNA_editing_YbaK/EbsC"/>
</dbReference>
<evidence type="ECO:0000256" key="4">
    <source>
        <dbReference type="PIRNR" id="PIRNR006181"/>
    </source>
</evidence>
<dbReference type="NCBIfam" id="TIGR00011">
    <property type="entry name" value="YbaK_EbsC"/>
    <property type="match status" value="1"/>
</dbReference>
<name>A0ABR9ZUC3_9FIRM</name>
<dbReference type="EMBL" id="JADKNH010000006">
    <property type="protein sequence ID" value="MBF4693556.1"/>
    <property type="molecule type" value="Genomic_DNA"/>
</dbReference>